<evidence type="ECO:0000256" key="6">
    <source>
        <dbReference type="SAM" id="MobiDB-lite"/>
    </source>
</evidence>
<evidence type="ECO:0000313" key="8">
    <source>
        <dbReference type="Proteomes" id="UP001497392"/>
    </source>
</evidence>
<keyword evidence="8" id="KW-1185">Reference proteome</keyword>
<protein>
    <submittedName>
        <fullName evidence="7">G472 protein</fullName>
    </submittedName>
</protein>
<evidence type="ECO:0000313" key="7">
    <source>
        <dbReference type="EMBL" id="CAL5218755.1"/>
    </source>
</evidence>
<comment type="caution">
    <text evidence="7">The sequence shown here is derived from an EMBL/GenBank/DDBJ whole genome shotgun (WGS) entry which is preliminary data.</text>
</comment>
<sequence>MGLKVQGDPRRPGEVNLWAPSSDAKEETSPSGSFLTIAASVLGCAAIFLKNKWFGWAALLCCCASFAHSTASEPLGKHTLTSVMFSIFALFQLYTAQLTELRVEK</sequence>
<comment type="similarity">
    <text evidence="2">Belongs to the Asterix family.</text>
</comment>
<feature type="region of interest" description="Disordered" evidence="6">
    <location>
        <begin position="1"/>
        <end position="30"/>
    </location>
</feature>
<dbReference type="PANTHER" id="PTHR13193:SF0">
    <property type="entry name" value="PAT COMPLEX SUBUNIT ASTERIX"/>
    <property type="match status" value="1"/>
</dbReference>
<dbReference type="PANTHER" id="PTHR13193">
    <property type="entry name" value="CGI-140"/>
    <property type="match status" value="1"/>
</dbReference>
<dbReference type="Pfam" id="PF03669">
    <property type="entry name" value="ASTER"/>
    <property type="match status" value="1"/>
</dbReference>
<keyword evidence="5" id="KW-0472">Membrane</keyword>
<proteinExistence type="inferred from homology"/>
<reference evidence="7 8" key="1">
    <citation type="submission" date="2024-06" db="EMBL/GenBank/DDBJ databases">
        <authorList>
            <person name="Kraege A."/>
            <person name="Thomma B."/>
        </authorList>
    </citation>
    <scope>NUCLEOTIDE SEQUENCE [LARGE SCALE GENOMIC DNA]</scope>
</reference>
<comment type="subcellular location">
    <subcellularLocation>
        <location evidence="1">Membrane</location>
    </subcellularLocation>
</comment>
<organism evidence="7 8">
    <name type="scientific">Coccomyxa viridis</name>
    <dbReference type="NCBI Taxonomy" id="1274662"/>
    <lineage>
        <taxon>Eukaryota</taxon>
        <taxon>Viridiplantae</taxon>
        <taxon>Chlorophyta</taxon>
        <taxon>core chlorophytes</taxon>
        <taxon>Trebouxiophyceae</taxon>
        <taxon>Trebouxiophyceae incertae sedis</taxon>
        <taxon>Coccomyxaceae</taxon>
        <taxon>Coccomyxa</taxon>
    </lineage>
</organism>
<keyword evidence="3" id="KW-0812">Transmembrane</keyword>
<evidence type="ECO:0000256" key="1">
    <source>
        <dbReference type="ARBA" id="ARBA00004370"/>
    </source>
</evidence>
<dbReference type="Proteomes" id="UP001497392">
    <property type="component" value="Unassembled WGS sequence"/>
</dbReference>
<gene>
    <name evidence="7" type="primary">g472</name>
    <name evidence="7" type="ORF">VP750_LOCUS414</name>
</gene>
<dbReference type="InterPro" id="IPR005351">
    <property type="entry name" value="ASTER"/>
</dbReference>
<evidence type="ECO:0000256" key="4">
    <source>
        <dbReference type="ARBA" id="ARBA00022989"/>
    </source>
</evidence>
<accession>A0ABP1FFT1</accession>
<evidence type="ECO:0000256" key="5">
    <source>
        <dbReference type="ARBA" id="ARBA00023136"/>
    </source>
</evidence>
<name>A0ABP1FFT1_9CHLO</name>
<keyword evidence="4" id="KW-1133">Transmembrane helix</keyword>
<evidence type="ECO:0000256" key="2">
    <source>
        <dbReference type="ARBA" id="ARBA00009066"/>
    </source>
</evidence>
<evidence type="ECO:0000256" key="3">
    <source>
        <dbReference type="ARBA" id="ARBA00022692"/>
    </source>
</evidence>
<dbReference type="EMBL" id="CAXHTA020000001">
    <property type="protein sequence ID" value="CAL5218755.1"/>
    <property type="molecule type" value="Genomic_DNA"/>
</dbReference>